<protein>
    <submittedName>
        <fullName evidence="3">Rhodanese-related sulfurtransferase</fullName>
    </submittedName>
</protein>
<dbReference type="PANTHER" id="PTHR43031">
    <property type="entry name" value="FAD-DEPENDENT OXIDOREDUCTASE"/>
    <property type="match status" value="1"/>
</dbReference>
<feature type="chain" id="PRO_5011560971" evidence="1">
    <location>
        <begin position="20"/>
        <end position="122"/>
    </location>
</feature>
<dbReference type="InterPro" id="IPR036873">
    <property type="entry name" value="Rhodanese-like_dom_sf"/>
</dbReference>
<gene>
    <name evidence="3" type="ORF">SAMN05443292_2468</name>
</gene>
<dbReference type="OrthoDB" id="1450994at2"/>
<evidence type="ECO:0000256" key="1">
    <source>
        <dbReference type="SAM" id="SignalP"/>
    </source>
</evidence>
<name>A0A1I3HZ93_9FLAO</name>
<dbReference type="EMBL" id="FOQT01000004">
    <property type="protein sequence ID" value="SFI40910.1"/>
    <property type="molecule type" value="Genomic_DNA"/>
</dbReference>
<feature type="domain" description="Rhodanese" evidence="2">
    <location>
        <begin position="38"/>
        <end position="115"/>
    </location>
</feature>
<dbReference type="Pfam" id="PF00581">
    <property type="entry name" value="Rhodanese"/>
    <property type="match status" value="1"/>
</dbReference>
<keyword evidence="1" id="KW-0732">Signal</keyword>
<accession>A0A1I3HZ93</accession>
<dbReference type="PANTHER" id="PTHR43031:SF1">
    <property type="entry name" value="PYRIDINE NUCLEOTIDE-DISULPHIDE OXIDOREDUCTASE"/>
    <property type="match status" value="1"/>
</dbReference>
<dbReference type="RefSeq" id="WP_090081128.1">
    <property type="nucleotide sequence ID" value="NZ_FOQT01000004.1"/>
</dbReference>
<dbReference type="STRING" id="1125876.SAMN05443292_2468"/>
<dbReference type="GO" id="GO:0016740">
    <property type="term" value="F:transferase activity"/>
    <property type="evidence" value="ECO:0007669"/>
    <property type="project" value="UniProtKB-KW"/>
</dbReference>
<dbReference type="PROSITE" id="PS50206">
    <property type="entry name" value="RHODANESE_3"/>
    <property type="match status" value="1"/>
</dbReference>
<dbReference type="SUPFAM" id="SSF52821">
    <property type="entry name" value="Rhodanese/Cell cycle control phosphatase"/>
    <property type="match status" value="1"/>
</dbReference>
<sequence>MKNIIVAFLLLFIVNCEPAAKPIENNTINSTATLEQKLDKNPFLVDVRTPAEFAQGSVKGAVNIPLEDLQARISEFKGKENIITFCRTGHRSGQAIEILKENGITDVTNGTNAENIEALNNK</sequence>
<evidence type="ECO:0000259" key="2">
    <source>
        <dbReference type="PROSITE" id="PS50206"/>
    </source>
</evidence>
<dbReference type="Proteomes" id="UP000198931">
    <property type="component" value="Unassembled WGS sequence"/>
</dbReference>
<feature type="signal peptide" evidence="1">
    <location>
        <begin position="1"/>
        <end position="19"/>
    </location>
</feature>
<dbReference type="SMART" id="SM00450">
    <property type="entry name" value="RHOD"/>
    <property type="match status" value="1"/>
</dbReference>
<dbReference type="AlphaFoldDB" id="A0A1I3HZ93"/>
<organism evidence="3 4">
    <name type="scientific">Halpernia frigidisoli</name>
    <dbReference type="NCBI Taxonomy" id="1125876"/>
    <lineage>
        <taxon>Bacteria</taxon>
        <taxon>Pseudomonadati</taxon>
        <taxon>Bacteroidota</taxon>
        <taxon>Flavobacteriia</taxon>
        <taxon>Flavobacteriales</taxon>
        <taxon>Weeksellaceae</taxon>
        <taxon>Chryseobacterium group</taxon>
        <taxon>Halpernia</taxon>
    </lineage>
</organism>
<evidence type="ECO:0000313" key="4">
    <source>
        <dbReference type="Proteomes" id="UP000198931"/>
    </source>
</evidence>
<keyword evidence="4" id="KW-1185">Reference proteome</keyword>
<dbReference type="InterPro" id="IPR001763">
    <property type="entry name" value="Rhodanese-like_dom"/>
</dbReference>
<dbReference type="CDD" id="cd00158">
    <property type="entry name" value="RHOD"/>
    <property type="match status" value="1"/>
</dbReference>
<dbReference type="InterPro" id="IPR050229">
    <property type="entry name" value="GlpE_sulfurtransferase"/>
</dbReference>
<reference evidence="3 4" key="1">
    <citation type="submission" date="2016-10" db="EMBL/GenBank/DDBJ databases">
        <authorList>
            <person name="de Groot N.N."/>
        </authorList>
    </citation>
    <scope>NUCLEOTIDE SEQUENCE [LARGE SCALE GENOMIC DNA]</scope>
    <source>
        <strain evidence="3 4">DSM 26000</strain>
    </source>
</reference>
<dbReference type="Gene3D" id="3.40.250.10">
    <property type="entry name" value="Rhodanese-like domain"/>
    <property type="match status" value="1"/>
</dbReference>
<keyword evidence="3" id="KW-0808">Transferase</keyword>
<evidence type="ECO:0000313" key="3">
    <source>
        <dbReference type="EMBL" id="SFI40910.1"/>
    </source>
</evidence>
<proteinExistence type="predicted"/>